<dbReference type="InterPro" id="IPR012570">
    <property type="entry name" value="Leu_leader"/>
</dbReference>
<evidence type="ECO:0000313" key="8">
    <source>
        <dbReference type="Proteomes" id="UP000810130"/>
    </source>
</evidence>
<dbReference type="GeneID" id="302580621"/>
<gene>
    <name evidence="7" type="primary">leuL</name>
    <name evidence="6" type="ORF">J8657_06955</name>
    <name evidence="7" type="ORF">LF929_003070</name>
</gene>
<dbReference type="EMBL" id="CP162670">
    <property type="protein sequence ID" value="XDL26607.1"/>
    <property type="molecule type" value="Genomic_DNA"/>
</dbReference>
<comment type="function">
    <text evidence="1">Involved in control of the biosynthesis of leucine.</text>
</comment>
<evidence type="ECO:0000256" key="2">
    <source>
        <dbReference type="ARBA" id="ARBA00014218"/>
    </source>
</evidence>
<reference evidence="6 8" key="1">
    <citation type="submission" date="2021-04" db="EMBL/GenBank/DDBJ databases">
        <title>Genomic and host-range diversity within the Dickeya zeae complex, identification of D. zeae and D. oryzae members, proposal of two novel subspecies D. zeae subsp. zeae subsp. nov. and D. zeae subsp. dombae subsp. nov.</title>
        <authorList>
            <person name="Van Gijsegem F."/>
            <person name="Hugouvieux-Cotte-Pattat N."/>
        </authorList>
    </citation>
    <scope>NUCLEOTIDE SEQUENCE [LARGE SCALE GENOMIC DNA]</scope>
    <source>
        <strain evidence="6 8">FVG03</strain>
    </source>
</reference>
<dbReference type="Proteomes" id="UP000810130">
    <property type="component" value="Unassembled WGS sequence"/>
</dbReference>
<keyword evidence="8" id="KW-1185">Reference proteome</keyword>
<evidence type="ECO:0000313" key="6">
    <source>
        <dbReference type="EMBL" id="MBP2857338.1"/>
    </source>
</evidence>
<dbReference type="AlphaFoldDB" id="A0AB39IZX3"/>
<evidence type="ECO:0000256" key="4">
    <source>
        <dbReference type="ARBA" id="ARBA00023304"/>
    </source>
</evidence>
<name>A0AB39IZX3_9GAMM</name>
<proteinExistence type="predicted"/>
<accession>A0AB39IZX3</accession>
<evidence type="ECO:0000256" key="3">
    <source>
        <dbReference type="ARBA" id="ARBA00022605"/>
    </source>
</evidence>
<organism evidence="7">
    <name type="scientific">Dickeya oryzae</name>
    <dbReference type="NCBI Taxonomy" id="1240404"/>
    <lineage>
        <taxon>Bacteria</taxon>
        <taxon>Pseudomonadati</taxon>
        <taxon>Pseudomonadota</taxon>
        <taxon>Gammaproteobacteria</taxon>
        <taxon>Enterobacterales</taxon>
        <taxon>Pectobacteriaceae</taxon>
        <taxon>Dickeya</taxon>
    </lineage>
</organism>
<protein>
    <recommendedName>
        <fullName evidence="2">leu operon leader peptide</fullName>
    </recommendedName>
    <alternativeName>
        <fullName evidence="5">leu operon attenuator peptide</fullName>
    </alternativeName>
</protein>
<evidence type="ECO:0000256" key="5">
    <source>
        <dbReference type="ARBA" id="ARBA00033057"/>
    </source>
</evidence>
<dbReference type="EMBL" id="JAGJWX010000004">
    <property type="protein sequence ID" value="MBP2857338.1"/>
    <property type="molecule type" value="Genomic_DNA"/>
</dbReference>
<reference evidence="7" key="2">
    <citation type="submission" date="2024-07" db="EMBL/GenBank/DDBJ databases">
        <authorList>
            <person name="Pedron J."/>
        </authorList>
    </citation>
    <scope>NUCLEOTIDE SEQUENCE</scope>
    <source>
        <strain evidence="7">A003-S1-M15</strain>
    </source>
</reference>
<evidence type="ECO:0000256" key="1">
    <source>
        <dbReference type="ARBA" id="ARBA00003193"/>
    </source>
</evidence>
<dbReference type="GO" id="GO:0009098">
    <property type="term" value="P:L-leucine biosynthetic process"/>
    <property type="evidence" value="ECO:0007669"/>
    <property type="project" value="InterPro"/>
</dbReference>
<sequence length="27" mass="2919">MFNVAQLPGLLLNASYLRGMPVGEIQS</sequence>
<keyword evidence="3" id="KW-0028">Amino-acid biosynthesis</keyword>
<dbReference type="RefSeq" id="WP_210174679.1">
    <property type="nucleotide sequence ID" value="NZ_CP162670.1"/>
</dbReference>
<evidence type="ECO:0000313" key="7">
    <source>
        <dbReference type="EMBL" id="XDL26607.1"/>
    </source>
</evidence>
<dbReference type="Pfam" id="PF08054">
    <property type="entry name" value="Leu_leader"/>
    <property type="match status" value="1"/>
</dbReference>
<keyword evidence="4" id="KW-0100">Branched-chain amino acid biosynthesis</keyword>